<accession>A0AAJ0G9K7</accession>
<feature type="binding site" description="axial binding residue" evidence="8">
    <location>
        <position position="287"/>
    </location>
    <ligand>
        <name>heme</name>
        <dbReference type="ChEBI" id="CHEBI:30413"/>
    </ligand>
    <ligandPart>
        <name>Fe</name>
        <dbReference type="ChEBI" id="CHEBI:18248"/>
    </ligandPart>
</feature>
<name>A0AAJ0G9K7_9PEZI</name>
<evidence type="ECO:0000256" key="1">
    <source>
        <dbReference type="ARBA" id="ARBA00001971"/>
    </source>
</evidence>
<dbReference type="PRINTS" id="PR00385">
    <property type="entry name" value="P450"/>
</dbReference>
<keyword evidence="7 9" id="KW-0503">Monooxygenase</keyword>
<dbReference type="InterPro" id="IPR036396">
    <property type="entry name" value="Cyt_P450_sf"/>
</dbReference>
<evidence type="ECO:0000256" key="7">
    <source>
        <dbReference type="ARBA" id="ARBA00023033"/>
    </source>
</evidence>
<dbReference type="Gene3D" id="1.10.630.10">
    <property type="entry name" value="Cytochrome P450"/>
    <property type="match status" value="1"/>
</dbReference>
<reference evidence="10" key="1">
    <citation type="submission" date="2023-04" db="EMBL/GenBank/DDBJ databases">
        <title>Black Yeasts Isolated from many extreme environments.</title>
        <authorList>
            <person name="Coleine C."/>
            <person name="Stajich J.E."/>
            <person name="Selbmann L."/>
        </authorList>
    </citation>
    <scope>NUCLEOTIDE SEQUENCE</scope>
    <source>
        <strain evidence="10">CCFEE 5312</strain>
    </source>
</reference>
<evidence type="ECO:0000256" key="3">
    <source>
        <dbReference type="ARBA" id="ARBA00022617"/>
    </source>
</evidence>
<proteinExistence type="inferred from homology"/>
<keyword evidence="6 8" id="KW-0408">Iron</keyword>
<dbReference type="GO" id="GO:0016705">
    <property type="term" value="F:oxidoreductase activity, acting on paired donors, with incorporation or reduction of molecular oxygen"/>
    <property type="evidence" value="ECO:0007669"/>
    <property type="project" value="InterPro"/>
</dbReference>
<evidence type="ECO:0000313" key="10">
    <source>
        <dbReference type="EMBL" id="KAK3046329.1"/>
    </source>
</evidence>
<keyword evidence="11" id="KW-1185">Reference proteome</keyword>
<dbReference type="InterPro" id="IPR002401">
    <property type="entry name" value="Cyt_P450_E_grp-I"/>
</dbReference>
<sequence>MDMSRIANYLAFDIMSNVIFGRDFALLEDSKYRPVVEALKASNVRMGVLLQTDAMRTLRMDKRLFPKAVEGRNIFVQFVKNLLADRFGGSEKGANDMISLLDEGKSDGNKLKKSELLAEGVTLVVAGDLADKPCLTERHDCANTATGSDTTATALSGFLFYMSKHQELLERARLEVTTAFQASAKIKPGKALSECHFLRACIQETMRMSPPASTVLWREVEGEGIELGGHHVPAGCEVGVSIYSLHHNEQYLPEPFVFNPDRRSHGEENEKVSRVAFMPFSIGPRSCIGRSLALQELMVTTAHLLWRFDMKFDPADQMCNLSSGHPSEYALGDHVTSATEGPWIRWRLRQARSQGFE</sequence>
<dbReference type="AlphaFoldDB" id="A0AAJ0G9K7"/>
<comment type="caution">
    <text evidence="10">The sequence shown here is derived from an EMBL/GenBank/DDBJ whole genome shotgun (WGS) entry which is preliminary data.</text>
</comment>
<evidence type="ECO:0000313" key="11">
    <source>
        <dbReference type="Proteomes" id="UP001271007"/>
    </source>
</evidence>
<protein>
    <recommendedName>
        <fullName evidence="12">Cytochrome P450</fullName>
    </recommendedName>
</protein>
<evidence type="ECO:0000256" key="8">
    <source>
        <dbReference type="PIRSR" id="PIRSR602401-1"/>
    </source>
</evidence>
<dbReference type="GO" id="GO:0004497">
    <property type="term" value="F:monooxygenase activity"/>
    <property type="evidence" value="ECO:0007669"/>
    <property type="project" value="UniProtKB-KW"/>
</dbReference>
<dbReference type="InterPro" id="IPR017972">
    <property type="entry name" value="Cyt_P450_CS"/>
</dbReference>
<dbReference type="Pfam" id="PF00067">
    <property type="entry name" value="p450"/>
    <property type="match status" value="1"/>
</dbReference>
<dbReference type="Proteomes" id="UP001271007">
    <property type="component" value="Unassembled WGS sequence"/>
</dbReference>
<evidence type="ECO:0000256" key="2">
    <source>
        <dbReference type="ARBA" id="ARBA00010617"/>
    </source>
</evidence>
<dbReference type="InterPro" id="IPR001128">
    <property type="entry name" value="Cyt_P450"/>
</dbReference>
<dbReference type="PROSITE" id="PS00086">
    <property type="entry name" value="CYTOCHROME_P450"/>
    <property type="match status" value="1"/>
</dbReference>
<evidence type="ECO:0008006" key="12">
    <source>
        <dbReference type="Google" id="ProtNLM"/>
    </source>
</evidence>
<evidence type="ECO:0000256" key="6">
    <source>
        <dbReference type="ARBA" id="ARBA00023004"/>
    </source>
</evidence>
<dbReference type="InterPro" id="IPR050121">
    <property type="entry name" value="Cytochrome_P450_monoxygenase"/>
</dbReference>
<comment type="similarity">
    <text evidence="2 9">Belongs to the cytochrome P450 family.</text>
</comment>
<evidence type="ECO:0000256" key="9">
    <source>
        <dbReference type="RuleBase" id="RU000461"/>
    </source>
</evidence>
<dbReference type="GO" id="GO:0020037">
    <property type="term" value="F:heme binding"/>
    <property type="evidence" value="ECO:0007669"/>
    <property type="project" value="InterPro"/>
</dbReference>
<comment type="cofactor">
    <cofactor evidence="1 8">
        <name>heme</name>
        <dbReference type="ChEBI" id="CHEBI:30413"/>
    </cofactor>
</comment>
<evidence type="ECO:0000256" key="5">
    <source>
        <dbReference type="ARBA" id="ARBA00023002"/>
    </source>
</evidence>
<evidence type="ECO:0000256" key="4">
    <source>
        <dbReference type="ARBA" id="ARBA00022723"/>
    </source>
</evidence>
<gene>
    <name evidence="10" type="ORF">LTR09_012176</name>
</gene>
<organism evidence="10 11">
    <name type="scientific">Extremus antarcticus</name>
    <dbReference type="NCBI Taxonomy" id="702011"/>
    <lineage>
        <taxon>Eukaryota</taxon>
        <taxon>Fungi</taxon>
        <taxon>Dikarya</taxon>
        <taxon>Ascomycota</taxon>
        <taxon>Pezizomycotina</taxon>
        <taxon>Dothideomycetes</taxon>
        <taxon>Dothideomycetidae</taxon>
        <taxon>Mycosphaerellales</taxon>
        <taxon>Extremaceae</taxon>
        <taxon>Extremus</taxon>
    </lineage>
</organism>
<dbReference type="SUPFAM" id="SSF48264">
    <property type="entry name" value="Cytochrome P450"/>
    <property type="match status" value="1"/>
</dbReference>
<keyword evidence="4 8" id="KW-0479">Metal-binding</keyword>
<dbReference type="EMBL" id="JAWDJX010000099">
    <property type="protein sequence ID" value="KAK3046329.1"/>
    <property type="molecule type" value="Genomic_DNA"/>
</dbReference>
<dbReference type="PANTHER" id="PTHR24305:SF237">
    <property type="entry name" value="CYTOCHROME P450 MONOOXYGENASE ATNE-RELATED"/>
    <property type="match status" value="1"/>
</dbReference>
<keyword evidence="3 8" id="KW-0349">Heme</keyword>
<keyword evidence="5 9" id="KW-0560">Oxidoreductase</keyword>
<dbReference type="GO" id="GO:0005506">
    <property type="term" value="F:iron ion binding"/>
    <property type="evidence" value="ECO:0007669"/>
    <property type="project" value="InterPro"/>
</dbReference>
<dbReference type="PRINTS" id="PR00463">
    <property type="entry name" value="EP450I"/>
</dbReference>
<dbReference type="PANTHER" id="PTHR24305">
    <property type="entry name" value="CYTOCHROME P450"/>
    <property type="match status" value="1"/>
</dbReference>